<dbReference type="KEGG" id="fmr:Fuma_03262"/>
<dbReference type="GO" id="GO:0016987">
    <property type="term" value="F:sigma factor activity"/>
    <property type="evidence" value="ECO:0007669"/>
    <property type="project" value="UniProtKB-KW"/>
</dbReference>
<evidence type="ECO:0000313" key="9">
    <source>
        <dbReference type="Proteomes" id="UP000187735"/>
    </source>
</evidence>
<evidence type="ECO:0000259" key="7">
    <source>
        <dbReference type="Pfam" id="PF08281"/>
    </source>
</evidence>
<dbReference type="CDD" id="cd06171">
    <property type="entry name" value="Sigma70_r4"/>
    <property type="match status" value="1"/>
</dbReference>
<dbReference type="GO" id="GO:0003677">
    <property type="term" value="F:DNA binding"/>
    <property type="evidence" value="ECO:0007669"/>
    <property type="project" value="UniProtKB-KW"/>
</dbReference>
<proteinExistence type="inferred from homology"/>
<keyword evidence="3" id="KW-0731">Sigma factor</keyword>
<dbReference type="Gene3D" id="1.10.10.10">
    <property type="entry name" value="Winged helix-like DNA-binding domain superfamily/Winged helix DNA-binding domain"/>
    <property type="match status" value="1"/>
</dbReference>
<dbReference type="InterPro" id="IPR007627">
    <property type="entry name" value="RNA_pol_sigma70_r2"/>
</dbReference>
<name>A0A1P8WHV0_9PLAN</name>
<evidence type="ECO:0000256" key="5">
    <source>
        <dbReference type="ARBA" id="ARBA00023163"/>
    </source>
</evidence>
<keyword evidence="4" id="KW-0238">DNA-binding</keyword>
<dbReference type="PANTHER" id="PTHR43133:SF8">
    <property type="entry name" value="RNA POLYMERASE SIGMA FACTOR HI_1459-RELATED"/>
    <property type="match status" value="1"/>
</dbReference>
<reference evidence="8 9" key="1">
    <citation type="journal article" date="2016" name="Front. Microbiol.">
        <title>Fuerstia marisgermanicae gen. nov., sp. nov., an Unusual Member of the Phylum Planctomycetes from the German Wadden Sea.</title>
        <authorList>
            <person name="Kohn T."/>
            <person name="Heuer A."/>
            <person name="Jogler M."/>
            <person name="Vollmers J."/>
            <person name="Boedeker C."/>
            <person name="Bunk B."/>
            <person name="Rast P."/>
            <person name="Borchert D."/>
            <person name="Glockner I."/>
            <person name="Freese H.M."/>
            <person name="Klenk H.P."/>
            <person name="Overmann J."/>
            <person name="Kaster A.K."/>
            <person name="Rohde M."/>
            <person name="Wiegand S."/>
            <person name="Jogler C."/>
        </authorList>
    </citation>
    <scope>NUCLEOTIDE SEQUENCE [LARGE SCALE GENOMIC DNA]</scope>
    <source>
        <strain evidence="8 9">NH11</strain>
    </source>
</reference>
<dbReference type="Pfam" id="PF08281">
    <property type="entry name" value="Sigma70_r4_2"/>
    <property type="match status" value="1"/>
</dbReference>
<dbReference type="OrthoDB" id="273051at2"/>
<dbReference type="InterPro" id="IPR013324">
    <property type="entry name" value="RNA_pol_sigma_r3/r4-like"/>
</dbReference>
<dbReference type="PANTHER" id="PTHR43133">
    <property type="entry name" value="RNA POLYMERASE ECF-TYPE SIGMA FACTO"/>
    <property type="match status" value="1"/>
</dbReference>
<dbReference type="InterPro" id="IPR036388">
    <property type="entry name" value="WH-like_DNA-bd_sf"/>
</dbReference>
<dbReference type="Pfam" id="PF04542">
    <property type="entry name" value="Sigma70_r2"/>
    <property type="match status" value="1"/>
</dbReference>
<dbReference type="NCBIfam" id="TIGR02937">
    <property type="entry name" value="sigma70-ECF"/>
    <property type="match status" value="1"/>
</dbReference>
<dbReference type="Proteomes" id="UP000187735">
    <property type="component" value="Chromosome"/>
</dbReference>
<dbReference type="Gene3D" id="1.10.1740.10">
    <property type="match status" value="1"/>
</dbReference>
<dbReference type="InterPro" id="IPR013249">
    <property type="entry name" value="RNA_pol_sigma70_r4_t2"/>
</dbReference>
<dbReference type="InterPro" id="IPR014284">
    <property type="entry name" value="RNA_pol_sigma-70_dom"/>
</dbReference>
<organism evidence="8 9">
    <name type="scientific">Fuerstiella marisgermanici</name>
    <dbReference type="NCBI Taxonomy" id="1891926"/>
    <lineage>
        <taxon>Bacteria</taxon>
        <taxon>Pseudomonadati</taxon>
        <taxon>Planctomycetota</taxon>
        <taxon>Planctomycetia</taxon>
        <taxon>Planctomycetales</taxon>
        <taxon>Planctomycetaceae</taxon>
        <taxon>Fuerstiella</taxon>
    </lineage>
</organism>
<protein>
    <submittedName>
        <fullName evidence="8">RNA polymerase sigma factor</fullName>
    </submittedName>
</protein>
<dbReference type="GO" id="GO:0006352">
    <property type="term" value="P:DNA-templated transcription initiation"/>
    <property type="evidence" value="ECO:0007669"/>
    <property type="project" value="InterPro"/>
</dbReference>
<evidence type="ECO:0000256" key="2">
    <source>
        <dbReference type="ARBA" id="ARBA00023015"/>
    </source>
</evidence>
<dbReference type="AlphaFoldDB" id="A0A1P8WHV0"/>
<dbReference type="SUPFAM" id="SSF88659">
    <property type="entry name" value="Sigma3 and sigma4 domains of RNA polymerase sigma factors"/>
    <property type="match status" value="1"/>
</dbReference>
<evidence type="ECO:0000256" key="3">
    <source>
        <dbReference type="ARBA" id="ARBA00023082"/>
    </source>
</evidence>
<evidence type="ECO:0000256" key="4">
    <source>
        <dbReference type="ARBA" id="ARBA00023125"/>
    </source>
</evidence>
<comment type="similarity">
    <text evidence="1">Belongs to the sigma-70 factor family. ECF subfamily.</text>
</comment>
<dbReference type="EMBL" id="CP017641">
    <property type="protein sequence ID" value="APZ93644.1"/>
    <property type="molecule type" value="Genomic_DNA"/>
</dbReference>
<evidence type="ECO:0000313" key="8">
    <source>
        <dbReference type="EMBL" id="APZ93644.1"/>
    </source>
</evidence>
<sequence length="177" mass="20235">MDHDAEIRNRVEQACVEFERDVKAFLGGVLRDVHLVDEAFQKTVVKAIEASASVDPGKIRGWLFQIALNEARGLRRVSLRQSRLHKAVWESLPPSSSDETQDALLKLVSLEERAAVRTALSRLSEDYREVVIRRIQNGQTFAVIAEEMNKPLGTVLTWMRRALNELRESEELRQLDE</sequence>
<gene>
    <name evidence="8" type="ORF">Fuma_03262</name>
</gene>
<keyword evidence="2" id="KW-0805">Transcription regulation</keyword>
<keyword evidence="5" id="KW-0804">Transcription</keyword>
<dbReference type="InterPro" id="IPR013325">
    <property type="entry name" value="RNA_pol_sigma_r2"/>
</dbReference>
<dbReference type="InterPro" id="IPR039425">
    <property type="entry name" value="RNA_pol_sigma-70-like"/>
</dbReference>
<dbReference type="RefSeq" id="WP_077025078.1">
    <property type="nucleotide sequence ID" value="NZ_CP017641.1"/>
</dbReference>
<evidence type="ECO:0000256" key="1">
    <source>
        <dbReference type="ARBA" id="ARBA00010641"/>
    </source>
</evidence>
<feature type="domain" description="RNA polymerase sigma factor 70 region 4 type 2" evidence="7">
    <location>
        <begin position="114"/>
        <end position="166"/>
    </location>
</feature>
<dbReference type="STRING" id="1891926.Fuma_03262"/>
<dbReference type="SUPFAM" id="SSF88946">
    <property type="entry name" value="Sigma2 domain of RNA polymerase sigma factors"/>
    <property type="match status" value="1"/>
</dbReference>
<evidence type="ECO:0000259" key="6">
    <source>
        <dbReference type="Pfam" id="PF04542"/>
    </source>
</evidence>
<feature type="domain" description="RNA polymerase sigma-70 region 2" evidence="6">
    <location>
        <begin position="18"/>
        <end position="72"/>
    </location>
</feature>
<keyword evidence="9" id="KW-1185">Reference proteome</keyword>
<accession>A0A1P8WHV0</accession>